<dbReference type="EMBL" id="BRYB01002297">
    <property type="protein sequence ID" value="GMI42599.1"/>
    <property type="molecule type" value="Genomic_DNA"/>
</dbReference>
<evidence type="ECO:0000313" key="4">
    <source>
        <dbReference type="EMBL" id="GMI42599.1"/>
    </source>
</evidence>
<evidence type="ECO:0000256" key="1">
    <source>
        <dbReference type="ARBA" id="ARBA00022741"/>
    </source>
</evidence>
<gene>
    <name evidence="4" type="ORF">TeGR_g3307</name>
</gene>
<accession>A0ABQ6N8C9</accession>
<dbReference type="PROSITE" id="PS00455">
    <property type="entry name" value="AMP_BINDING"/>
    <property type="match status" value="1"/>
</dbReference>
<dbReference type="PANTHER" id="PTHR43272:SF33">
    <property type="entry name" value="AMP-BINDING DOMAIN-CONTAINING PROTEIN-RELATED"/>
    <property type="match status" value="1"/>
</dbReference>
<evidence type="ECO:0000259" key="3">
    <source>
        <dbReference type="Pfam" id="PF00501"/>
    </source>
</evidence>
<dbReference type="InterPro" id="IPR000873">
    <property type="entry name" value="AMP-dep_synth/lig_dom"/>
</dbReference>
<dbReference type="Pfam" id="PF00501">
    <property type="entry name" value="AMP-binding"/>
    <property type="match status" value="1"/>
</dbReference>
<keyword evidence="2" id="KW-0067">ATP-binding</keyword>
<protein>
    <recommendedName>
        <fullName evidence="3">AMP-dependent synthetase/ligase domain-containing protein</fullName>
    </recommendedName>
</protein>
<reference evidence="4 5" key="1">
    <citation type="journal article" date="2023" name="Commun. Biol.">
        <title>Genome analysis of Parmales, the sister group of diatoms, reveals the evolutionary specialization of diatoms from phago-mixotrophs to photoautotrophs.</title>
        <authorList>
            <person name="Ban H."/>
            <person name="Sato S."/>
            <person name="Yoshikawa S."/>
            <person name="Yamada K."/>
            <person name="Nakamura Y."/>
            <person name="Ichinomiya M."/>
            <person name="Sato N."/>
            <person name="Blanc-Mathieu R."/>
            <person name="Endo H."/>
            <person name="Kuwata A."/>
            <person name="Ogata H."/>
        </authorList>
    </citation>
    <scope>NUCLEOTIDE SEQUENCE [LARGE SCALE GENOMIC DNA]</scope>
</reference>
<name>A0ABQ6N8C9_9STRA</name>
<feature type="domain" description="AMP-dependent synthetase/ligase" evidence="3">
    <location>
        <begin position="77"/>
        <end position="525"/>
    </location>
</feature>
<evidence type="ECO:0000256" key="2">
    <source>
        <dbReference type="ARBA" id="ARBA00022840"/>
    </source>
</evidence>
<proteinExistence type="predicted"/>
<dbReference type="Gene3D" id="3.40.50.12780">
    <property type="entry name" value="N-terminal domain of ligase-like"/>
    <property type="match status" value="1"/>
</dbReference>
<keyword evidence="1" id="KW-0547">Nucleotide-binding</keyword>
<evidence type="ECO:0000313" key="5">
    <source>
        <dbReference type="Proteomes" id="UP001165060"/>
    </source>
</evidence>
<dbReference type="InterPro" id="IPR020845">
    <property type="entry name" value="AMP-binding_CS"/>
</dbReference>
<comment type="caution">
    <text evidence="4">The sequence shown here is derived from an EMBL/GenBank/DDBJ whole genome shotgun (WGS) entry which is preliminary data.</text>
</comment>
<keyword evidence="5" id="KW-1185">Reference proteome</keyword>
<dbReference type="InterPro" id="IPR042099">
    <property type="entry name" value="ANL_N_sf"/>
</dbReference>
<organism evidence="4 5">
    <name type="scientific">Tetraparma gracilis</name>
    <dbReference type="NCBI Taxonomy" id="2962635"/>
    <lineage>
        <taxon>Eukaryota</taxon>
        <taxon>Sar</taxon>
        <taxon>Stramenopiles</taxon>
        <taxon>Ochrophyta</taxon>
        <taxon>Bolidophyceae</taxon>
        <taxon>Parmales</taxon>
        <taxon>Triparmaceae</taxon>
        <taxon>Tetraparma</taxon>
    </lineage>
</organism>
<sequence length="718" mass="77970">MLTRLLLGTRVPLRRTFRPSFPSFRSFSTPAEFGVTENLEAPPHASAFLPLTRDKASFPVRRSMNAPTATLFEQLQEAAALYPDNPHLGSRSSAAVPYEYTPYSSSWDTVRSLTAAIFTLDFPVSNPAFLLPNCSQNVLATYACYGRAVPTVPLYPTLGPEAMAHILSEVTPSVYFVDPAMLPSLLLARKQLNDAGGLLVLCNGSTADVDLPALSTQFATVTDFDAFVAKGAALRASLLTSGAAPSDPHSAPSDASYITPPSPNTAATISYTSGTTSLPKGVVLTHRNIVSVCEDCFQPSRIDVDPNTRHFSYLPLPHIFERAVSSGVTAAGGSMSFIRFNPDPKVQASYLVEDLTATKPTIFPCAPRVVTKLKGNIEMAISDTSLKNNLLRQAFESKIENLKSADRVTHALYDILLNKVSAKIGLDEVKTVICGSAPIPADALAFFSVLLPKAKVLEGYGLTETSGGVTLHNALTYPQYANFGNVGEPIGGVEIKLVDHTGNDGEGEERGEIWIRGDNVSDGYFDGLDDDGSVKVRSIKDKDGWFATGDVGAWDEATGGLKIVDRIKNIFKLQQGEFVSVEKIEGVVNSGVTYVEQCWAYGDPTRRFIVGVVVVDENWRQEMEAELLEGESLEDMVQADVFQACKGAGLQGFECVRKIRIHHEPFSSANGFATPTFKLVRDKLKAELMGDVEAMYAELEGEEKEWASKEKEWANEQH</sequence>
<dbReference type="SUPFAM" id="SSF56801">
    <property type="entry name" value="Acetyl-CoA synthetase-like"/>
    <property type="match status" value="1"/>
</dbReference>
<dbReference type="Proteomes" id="UP001165060">
    <property type="component" value="Unassembled WGS sequence"/>
</dbReference>
<dbReference type="PANTHER" id="PTHR43272">
    <property type="entry name" value="LONG-CHAIN-FATTY-ACID--COA LIGASE"/>
    <property type="match status" value="1"/>
</dbReference>